<reference evidence="5" key="1">
    <citation type="journal article" date="2019" name="Int. J. Syst. Evol. Microbiol.">
        <title>The Global Catalogue of Microorganisms (GCM) 10K type strain sequencing project: providing services to taxonomists for standard genome sequencing and annotation.</title>
        <authorList>
            <consortium name="The Broad Institute Genomics Platform"/>
            <consortium name="The Broad Institute Genome Sequencing Center for Infectious Disease"/>
            <person name="Wu L."/>
            <person name="Ma J."/>
        </authorList>
    </citation>
    <scope>NUCLEOTIDE SEQUENCE [LARGE SCALE GENOMIC DNA]</scope>
    <source>
        <strain evidence="5">CCUG 55328</strain>
    </source>
</reference>
<dbReference type="InterPro" id="IPR037401">
    <property type="entry name" value="SnoaL-like"/>
</dbReference>
<dbReference type="Pfam" id="PF12680">
    <property type="entry name" value="SnoaL_2"/>
    <property type="match status" value="1"/>
</dbReference>
<evidence type="ECO:0000259" key="3">
    <source>
        <dbReference type="Pfam" id="PF12680"/>
    </source>
</evidence>
<dbReference type="Gene3D" id="3.10.450.50">
    <property type="match status" value="1"/>
</dbReference>
<accession>A0ABW3TB56</accession>
<comment type="caution">
    <text evidence="4">The sequence shown here is derived from an EMBL/GenBank/DDBJ whole genome shotgun (WGS) entry which is preliminary data.</text>
</comment>
<evidence type="ECO:0000256" key="1">
    <source>
        <dbReference type="ARBA" id="ARBA00023235"/>
    </source>
</evidence>
<dbReference type="InterPro" id="IPR004370">
    <property type="entry name" value="4-OT-like_dom"/>
</dbReference>
<keyword evidence="1" id="KW-0413">Isomerase</keyword>
<evidence type="ECO:0000313" key="5">
    <source>
        <dbReference type="Proteomes" id="UP001597151"/>
    </source>
</evidence>
<dbReference type="RefSeq" id="WP_380789895.1">
    <property type="nucleotide sequence ID" value="NZ_JBHTKR010000003.1"/>
</dbReference>
<dbReference type="SUPFAM" id="SSF55331">
    <property type="entry name" value="Tautomerase/MIF"/>
    <property type="match status" value="1"/>
</dbReference>
<protein>
    <submittedName>
        <fullName evidence="4">Tautomerase family protein</fullName>
    </submittedName>
</protein>
<organism evidence="4 5">
    <name type="scientific">Seohaeicola saemankumensis</name>
    <dbReference type="NCBI Taxonomy" id="481181"/>
    <lineage>
        <taxon>Bacteria</taxon>
        <taxon>Pseudomonadati</taxon>
        <taxon>Pseudomonadota</taxon>
        <taxon>Alphaproteobacteria</taxon>
        <taxon>Rhodobacterales</taxon>
        <taxon>Roseobacteraceae</taxon>
        <taxon>Seohaeicola</taxon>
    </lineage>
</organism>
<feature type="domain" description="4-oxalocrotonate tautomerase-like" evidence="2">
    <location>
        <begin position="2"/>
        <end position="56"/>
    </location>
</feature>
<dbReference type="Proteomes" id="UP001597151">
    <property type="component" value="Unassembled WGS sequence"/>
</dbReference>
<dbReference type="Pfam" id="PF01361">
    <property type="entry name" value="Tautomerase"/>
    <property type="match status" value="1"/>
</dbReference>
<sequence length="191" mass="20809">MPIIEAHVLEGYDNDAKTRLGKALTDAVQLVVPAAPDAITVILHEMPRTHYMRGGTHRSGAPALPDPCAAVRDYLAAMEARDLDSARAMLGAGFVMNFPGASGLTTLEELIAWSKPRYRFVKKTYDGFEALQGEGCAVVYARGTLYGEWPDGAPFDSIRFIDRFEVTAGKITRQDVWNDIAEVKASGHPNA</sequence>
<feature type="domain" description="SnoaL-like" evidence="3">
    <location>
        <begin position="71"/>
        <end position="173"/>
    </location>
</feature>
<gene>
    <name evidence="4" type="ORF">ACFQ3C_07085</name>
</gene>
<proteinExistence type="predicted"/>
<keyword evidence="5" id="KW-1185">Reference proteome</keyword>
<evidence type="ECO:0000313" key="4">
    <source>
        <dbReference type="EMBL" id="MFD1194429.1"/>
    </source>
</evidence>
<dbReference type="SUPFAM" id="SSF54427">
    <property type="entry name" value="NTF2-like"/>
    <property type="match status" value="1"/>
</dbReference>
<dbReference type="Gene3D" id="3.30.429.10">
    <property type="entry name" value="Macrophage Migration Inhibitory Factor"/>
    <property type="match status" value="1"/>
</dbReference>
<dbReference type="EMBL" id="JBHTKR010000003">
    <property type="protein sequence ID" value="MFD1194429.1"/>
    <property type="molecule type" value="Genomic_DNA"/>
</dbReference>
<name>A0ABW3TB56_9RHOB</name>
<dbReference type="InterPro" id="IPR014347">
    <property type="entry name" value="Tautomerase/MIF_sf"/>
</dbReference>
<dbReference type="InterPro" id="IPR032710">
    <property type="entry name" value="NTF2-like_dom_sf"/>
</dbReference>
<evidence type="ECO:0000259" key="2">
    <source>
        <dbReference type="Pfam" id="PF01361"/>
    </source>
</evidence>